<keyword evidence="3" id="KW-1185">Reference proteome</keyword>
<feature type="transmembrane region" description="Helical" evidence="1">
    <location>
        <begin position="220"/>
        <end position="245"/>
    </location>
</feature>
<dbReference type="AlphaFoldDB" id="A0A371RFB9"/>
<feature type="transmembrane region" description="Helical" evidence="1">
    <location>
        <begin position="56"/>
        <end position="75"/>
    </location>
</feature>
<comment type="caution">
    <text evidence="2">The sequence shown here is derived from an EMBL/GenBank/DDBJ whole genome shotgun (WGS) entry which is preliminary data.</text>
</comment>
<dbReference type="RefSeq" id="WP_116390748.1">
    <property type="nucleotide sequence ID" value="NZ_QUQO01000001.1"/>
</dbReference>
<name>A0A371RFB9_9PROT</name>
<feature type="transmembrane region" description="Helical" evidence="1">
    <location>
        <begin position="96"/>
        <end position="121"/>
    </location>
</feature>
<accession>A0A371RFB9</accession>
<dbReference type="OrthoDB" id="5951044at2"/>
<evidence type="ECO:0000313" key="3">
    <source>
        <dbReference type="Proteomes" id="UP000264589"/>
    </source>
</evidence>
<evidence type="ECO:0000313" key="2">
    <source>
        <dbReference type="EMBL" id="RFB04120.1"/>
    </source>
</evidence>
<evidence type="ECO:0008006" key="4">
    <source>
        <dbReference type="Google" id="ProtNLM"/>
    </source>
</evidence>
<protein>
    <recommendedName>
        <fullName evidence="4">ABC transporter permease</fullName>
    </recommendedName>
</protein>
<gene>
    <name evidence="2" type="ORF">DX908_01795</name>
</gene>
<dbReference type="Pfam" id="PF12730">
    <property type="entry name" value="ABC2_membrane_4"/>
    <property type="match status" value="1"/>
</dbReference>
<keyword evidence="1" id="KW-0472">Membrane</keyword>
<keyword evidence="1" id="KW-0812">Transmembrane</keyword>
<dbReference type="CDD" id="cd21809">
    <property type="entry name" value="ABC-2_lan_permease-like"/>
    <property type="match status" value="1"/>
</dbReference>
<feature type="transmembrane region" description="Helical" evidence="1">
    <location>
        <begin position="175"/>
        <end position="200"/>
    </location>
</feature>
<reference evidence="2 3" key="1">
    <citation type="submission" date="2018-08" db="EMBL/GenBank/DDBJ databases">
        <title>Parvularcula sp. SM1705, isolated from surface water of the South Sea China.</title>
        <authorList>
            <person name="Sun L."/>
        </authorList>
    </citation>
    <scope>NUCLEOTIDE SEQUENCE [LARGE SCALE GENOMIC DNA]</scope>
    <source>
        <strain evidence="2 3">SM1705</strain>
    </source>
</reference>
<feature type="transmembrane region" description="Helical" evidence="1">
    <location>
        <begin position="17"/>
        <end position="36"/>
    </location>
</feature>
<dbReference type="Proteomes" id="UP000264589">
    <property type="component" value="Unassembled WGS sequence"/>
</dbReference>
<feature type="transmembrane region" description="Helical" evidence="1">
    <location>
        <begin position="150"/>
        <end position="168"/>
    </location>
</feature>
<dbReference type="EMBL" id="QUQO01000001">
    <property type="protein sequence ID" value="RFB04120.1"/>
    <property type="molecule type" value="Genomic_DNA"/>
</dbReference>
<keyword evidence="1" id="KW-1133">Transmembrane helix</keyword>
<dbReference type="InParanoid" id="A0A371RFB9"/>
<evidence type="ECO:0000256" key="1">
    <source>
        <dbReference type="SAM" id="Phobius"/>
    </source>
</evidence>
<organism evidence="2 3">
    <name type="scientific">Parvularcula marina</name>
    <dbReference type="NCBI Taxonomy" id="2292771"/>
    <lineage>
        <taxon>Bacteria</taxon>
        <taxon>Pseudomonadati</taxon>
        <taxon>Pseudomonadota</taxon>
        <taxon>Alphaproteobacteria</taxon>
        <taxon>Parvularculales</taxon>
        <taxon>Parvularculaceae</taxon>
        <taxon>Parvularcula</taxon>
    </lineage>
</organism>
<proteinExistence type="predicted"/>
<sequence length="251" mass="27801">MFRLFLAELFKLRRSKLWLTSLAVPVFLFSIFLIGLGNVDERPAWTMLETGASYAWAYFLLPMTATVITAMMGQIEYRPNTWSYMLTLPQRKWQVFLVKAIVALVVMALISALVVGASIGAGKVHGLLRPDYAFFGMVPWKHMGKEMFEIWLASFLLVAIQFGVAMRFGGLVLPLLTGIGGVFLAILVGTLNQLKFLGIATENYNFMPWLLPANMLSSEAGLGTQTLLIGGLGGGALFIVIAVWLSRKDWN</sequence>